<dbReference type="InterPro" id="IPR054052">
    <property type="entry name" value="Y16Q-like"/>
</dbReference>
<dbReference type="RefSeq" id="YP_656342.1">
    <property type="nucleotide sequence ID" value="NC_008208.1"/>
</dbReference>
<evidence type="ECO:0000313" key="1">
    <source>
        <dbReference type="EMBL" id="ABF72666.1"/>
    </source>
</evidence>
<protein>
    <submittedName>
        <fullName evidence="1">Uncharacterized protein</fullName>
    </submittedName>
</protein>
<name>Q19CQ9_9CAUD</name>
<evidence type="ECO:0000313" key="2">
    <source>
        <dbReference type="Proteomes" id="UP000006653"/>
    </source>
</evidence>
<organism evidence="1 2">
    <name type="scientific">Aeromonas phage 25</name>
    <dbReference type="NCBI Taxonomy" id="2911441"/>
    <lineage>
        <taxon>Viruses</taxon>
        <taxon>Duplodnaviria</taxon>
        <taxon>Heunggongvirae</taxon>
        <taxon>Uroviricota</taxon>
        <taxon>Caudoviricetes</taxon>
        <taxon>Pantevenvirales</taxon>
        <taxon>Straboviridae</taxon>
        <taxon>Tulanevirus</taxon>
        <taxon>Tulanevirus bteighttwo</taxon>
    </lineage>
</organism>
<dbReference type="GeneID" id="4156518"/>
<dbReference type="Pfam" id="PF21825">
    <property type="entry name" value="crAss001_48"/>
    <property type="match status" value="1"/>
</dbReference>
<dbReference type="EMBL" id="DQ529280">
    <property type="protein sequence ID" value="ABF72666.1"/>
    <property type="molecule type" value="Genomic_DNA"/>
</dbReference>
<reference evidence="1 2" key="1">
    <citation type="submission" date="2006-05" db="EMBL/GenBank/DDBJ databases">
        <title>Comlete genome of Aeromonas salmonicida bacteriophage 25.</title>
        <authorList>
            <person name="Petrov V.M."/>
            <person name="Nolan J.M."/>
            <person name="Bertrand C."/>
            <person name="Krisch H.M."/>
            <person name="Karam J.D."/>
        </authorList>
    </citation>
    <scope>NUCLEOTIDE SEQUENCE [LARGE SCALE GENOMIC DNA]</scope>
</reference>
<dbReference type="Proteomes" id="UP000006653">
    <property type="component" value="Segment"/>
</dbReference>
<keyword evidence="2" id="KW-1185">Reference proteome</keyword>
<dbReference type="KEGG" id="vg:4156518"/>
<proteinExistence type="predicted"/>
<accession>Q19CQ9</accession>
<sequence length="60" mass="7080">MSYVQRMQDELSELGVRLEALAKFINESDIFKTLDVDEKFLMEQQRIAMGSILRYVETSY</sequence>
<gene>
    <name evidence="1" type="ORF">PHG25ORF107c</name>
</gene>